<protein>
    <recommendedName>
        <fullName evidence="5">Tetratricopeptide repeat protein</fullName>
    </recommendedName>
</protein>
<feature type="transmembrane region" description="Helical" evidence="1">
    <location>
        <begin position="227"/>
        <end position="248"/>
    </location>
</feature>
<dbReference type="EMBL" id="JAQNDO010000001">
    <property type="protein sequence ID" value="MDC0745368.1"/>
    <property type="molecule type" value="Genomic_DNA"/>
</dbReference>
<name>A0ABT5EVZ2_9BACT</name>
<dbReference type="Gene3D" id="1.25.40.10">
    <property type="entry name" value="Tetratricopeptide repeat domain"/>
    <property type="match status" value="1"/>
</dbReference>
<organism evidence="3 4">
    <name type="scientific">Polyangium mundeleinium</name>
    <dbReference type="NCBI Taxonomy" id="2995306"/>
    <lineage>
        <taxon>Bacteria</taxon>
        <taxon>Pseudomonadati</taxon>
        <taxon>Myxococcota</taxon>
        <taxon>Polyangia</taxon>
        <taxon>Polyangiales</taxon>
        <taxon>Polyangiaceae</taxon>
        <taxon>Polyangium</taxon>
    </lineage>
</organism>
<evidence type="ECO:0000256" key="1">
    <source>
        <dbReference type="SAM" id="Phobius"/>
    </source>
</evidence>
<keyword evidence="1" id="KW-0472">Membrane</keyword>
<accession>A0ABT5EVZ2</accession>
<keyword evidence="2" id="KW-0732">Signal</keyword>
<reference evidence="3 4" key="1">
    <citation type="submission" date="2022-11" db="EMBL/GenBank/DDBJ databases">
        <title>Minimal conservation of predation-associated metabolite biosynthetic gene clusters underscores biosynthetic potential of Myxococcota including descriptions for ten novel species: Archangium lansinium sp. nov., Myxococcus landrumus sp. nov., Nannocystis bai.</title>
        <authorList>
            <person name="Ahearne A."/>
            <person name="Stevens C."/>
            <person name="Dowd S."/>
        </authorList>
    </citation>
    <scope>NUCLEOTIDE SEQUENCE [LARGE SCALE GENOMIC DNA]</scope>
    <source>
        <strain evidence="3 4">RJM3</strain>
    </source>
</reference>
<dbReference type="Proteomes" id="UP001221411">
    <property type="component" value="Unassembled WGS sequence"/>
</dbReference>
<keyword evidence="1" id="KW-0812">Transmembrane</keyword>
<evidence type="ECO:0008006" key="5">
    <source>
        <dbReference type="Google" id="ProtNLM"/>
    </source>
</evidence>
<keyword evidence="4" id="KW-1185">Reference proteome</keyword>
<evidence type="ECO:0000313" key="4">
    <source>
        <dbReference type="Proteomes" id="UP001221411"/>
    </source>
</evidence>
<feature type="signal peptide" evidence="2">
    <location>
        <begin position="1"/>
        <end position="28"/>
    </location>
</feature>
<dbReference type="RefSeq" id="WP_271922791.1">
    <property type="nucleotide sequence ID" value="NZ_JAQNDO010000001.1"/>
</dbReference>
<proteinExistence type="predicted"/>
<dbReference type="SUPFAM" id="SSF48452">
    <property type="entry name" value="TPR-like"/>
    <property type="match status" value="1"/>
</dbReference>
<gene>
    <name evidence="3" type="ORF">POL67_28815</name>
</gene>
<comment type="caution">
    <text evidence="3">The sequence shown here is derived from an EMBL/GenBank/DDBJ whole genome shotgun (WGS) entry which is preliminary data.</text>
</comment>
<dbReference type="InterPro" id="IPR011990">
    <property type="entry name" value="TPR-like_helical_dom_sf"/>
</dbReference>
<keyword evidence="1" id="KW-1133">Transmembrane helix</keyword>
<feature type="chain" id="PRO_5045368434" description="Tetratricopeptide repeat protein" evidence="2">
    <location>
        <begin position="29"/>
        <end position="318"/>
    </location>
</feature>
<evidence type="ECO:0000256" key="2">
    <source>
        <dbReference type="SAM" id="SignalP"/>
    </source>
</evidence>
<feature type="transmembrane region" description="Helical" evidence="1">
    <location>
        <begin position="268"/>
        <end position="292"/>
    </location>
</feature>
<evidence type="ECO:0000313" key="3">
    <source>
        <dbReference type="EMBL" id="MDC0745368.1"/>
    </source>
</evidence>
<sequence>MKLHLPKSPILLVSVVVVISSFARPAAAEGTREPFAEQRAETLFRRALELMDEGRHARACPMLEESRRLDPAMGTMFRLAECYEHTERLGEAFMMYQDVATQARQRHAEDRAEVARARLAALGPRVAVVNLIVPDEALKEPDLSITWDGREIERTLWNAGIVVTTGAHVLEAAAPGKRAFRREVVVGEVGTLVDVEVPPLADELTRQLIVLHPEPLPRPMTLEDRRWLALGALVIGLGGLTMASIAGLSTSLETSGTAGDPEPGGVSMTSATAIVGMSLAGVGLFAAGSLWAPAPAGDVRFAIAPGPGGGAGVVQVSF</sequence>